<protein>
    <recommendedName>
        <fullName evidence="2">Glucose-methanol-choline oxidoreductase C-terminal domain-containing protein</fullName>
    </recommendedName>
</protein>
<evidence type="ECO:0000256" key="1">
    <source>
        <dbReference type="ARBA" id="ARBA00010790"/>
    </source>
</evidence>
<dbReference type="InterPro" id="IPR012132">
    <property type="entry name" value="GMC_OxRdtase"/>
</dbReference>
<dbReference type="Gene3D" id="3.50.50.60">
    <property type="entry name" value="FAD/NAD(P)-binding domain"/>
    <property type="match status" value="1"/>
</dbReference>
<sequence length="76" mass="8554">MNVTSMFSKAWKQSLQHQVGTCKMDAFNDSEAVVDSQLKVYGVENLRVVDASIMPTNRRPSACKADVITATLWNRY</sequence>
<accession>A0A1A9W716</accession>
<dbReference type="Pfam" id="PF05199">
    <property type="entry name" value="GMC_oxred_C"/>
    <property type="match status" value="1"/>
</dbReference>
<evidence type="ECO:0000259" key="2">
    <source>
        <dbReference type="Pfam" id="PF05199"/>
    </source>
</evidence>
<dbReference type="EnsemblMetazoa" id="GBRI008481-RA">
    <property type="protein sequence ID" value="GBRI008481-PA"/>
    <property type="gene ID" value="GBRI008481"/>
</dbReference>
<dbReference type="SUPFAM" id="SSF51905">
    <property type="entry name" value="FAD/NAD(P)-binding domain"/>
    <property type="match status" value="1"/>
</dbReference>
<dbReference type="STRING" id="37001.A0A1A9W716"/>
<proteinExistence type="inferred from homology"/>
<dbReference type="InterPro" id="IPR007867">
    <property type="entry name" value="GMC_OxRtase_C"/>
</dbReference>
<dbReference type="GO" id="GO:0050660">
    <property type="term" value="F:flavin adenine dinucleotide binding"/>
    <property type="evidence" value="ECO:0007669"/>
    <property type="project" value="InterPro"/>
</dbReference>
<reference evidence="3" key="2">
    <citation type="submission" date="2020-05" db="UniProtKB">
        <authorList>
            <consortium name="EnsemblMetazoa"/>
        </authorList>
    </citation>
    <scope>IDENTIFICATION</scope>
    <source>
        <strain evidence="3">IAEA</strain>
    </source>
</reference>
<dbReference type="VEuPathDB" id="VectorBase:GBRI008481"/>
<evidence type="ECO:0000313" key="4">
    <source>
        <dbReference type="Proteomes" id="UP000091820"/>
    </source>
</evidence>
<dbReference type="InterPro" id="IPR036188">
    <property type="entry name" value="FAD/NAD-bd_sf"/>
</dbReference>
<comment type="similarity">
    <text evidence="1">Belongs to the GMC oxidoreductase family.</text>
</comment>
<dbReference type="Proteomes" id="UP000091820">
    <property type="component" value="Unassembled WGS sequence"/>
</dbReference>
<reference evidence="4" key="1">
    <citation type="submission" date="2014-03" db="EMBL/GenBank/DDBJ databases">
        <authorList>
            <person name="Aksoy S."/>
            <person name="Warren W."/>
            <person name="Wilson R.K."/>
        </authorList>
    </citation>
    <scope>NUCLEOTIDE SEQUENCE [LARGE SCALE GENOMIC DNA]</scope>
    <source>
        <strain evidence="4">IAEA</strain>
    </source>
</reference>
<feature type="domain" description="Glucose-methanol-choline oxidoreductase C-terminal" evidence="2">
    <location>
        <begin position="11"/>
        <end position="57"/>
    </location>
</feature>
<evidence type="ECO:0000313" key="3">
    <source>
        <dbReference type="EnsemblMetazoa" id="GBRI008481-PA"/>
    </source>
</evidence>
<organism evidence="3 4">
    <name type="scientific">Glossina brevipalpis</name>
    <dbReference type="NCBI Taxonomy" id="37001"/>
    <lineage>
        <taxon>Eukaryota</taxon>
        <taxon>Metazoa</taxon>
        <taxon>Ecdysozoa</taxon>
        <taxon>Arthropoda</taxon>
        <taxon>Hexapoda</taxon>
        <taxon>Insecta</taxon>
        <taxon>Pterygota</taxon>
        <taxon>Neoptera</taxon>
        <taxon>Endopterygota</taxon>
        <taxon>Diptera</taxon>
        <taxon>Brachycera</taxon>
        <taxon>Muscomorpha</taxon>
        <taxon>Hippoboscoidea</taxon>
        <taxon>Glossinidae</taxon>
        <taxon>Glossina</taxon>
    </lineage>
</organism>
<keyword evidence="4" id="KW-1185">Reference proteome</keyword>
<dbReference type="PANTHER" id="PTHR11552:SF216">
    <property type="entry name" value="GLUCOSE-METHANOL-CHOLINE OXIDOREDUCTASE N-TERMINAL DOMAIN-CONTAINING PROTEIN"/>
    <property type="match status" value="1"/>
</dbReference>
<dbReference type="PANTHER" id="PTHR11552">
    <property type="entry name" value="GLUCOSE-METHANOL-CHOLINE GMC OXIDOREDUCTASE"/>
    <property type="match status" value="1"/>
</dbReference>
<dbReference type="GO" id="GO:0016614">
    <property type="term" value="F:oxidoreductase activity, acting on CH-OH group of donors"/>
    <property type="evidence" value="ECO:0007669"/>
    <property type="project" value="InterPro"/>
</dbReference>
<name>A0A1A9W716_9MUSC</name>
<dbReference type="AlphaFoldDB" id="A0A1A9W716"/>